<dbReference type="NCBIfam" id="TIGR02254">
    <property type="entry name" value="YjjG_YfnB"/>
    <property type="match status" value="1"/>
</dbReference>
<proteinExistence type="predicted"/>
<dbReference type="SFLD" id="SFLDS00003">
    <property type="entry name" value="Haloacid_Dehalogenase"/>
    <property type="match status" value="1"/>
</dbReference>
<dbReference type="AlphaFoldDB" id="A0AAI9NXR1"/>
<dbReference type="InterPro" id="IPR041492">
    <property type="entry name" value="HAD_2"/>
</dbReference>
<dbReference type="InterPro" id="IPR052550">
    <property type="entry name" value="Pyrimidine_5'-ntase_YjjG"/>
</dbReference>
<dbReference type="PANTHER" id="PTHR47478">
    <property type="match status" value="1"/>
</dbReference>
<dbReference type="Proteomes" id="UP000660047">
    <property type="component" value="Unassembled WGS sequence"/>
</dbReference>
<protein>
    <submittedName>
        <fullName evidence="1">Noncanonical pyrimidine nucleotidase, YjjG family protein</fullName>
    </submittedName>
</protein>
<dbReference type="Gene3D" id="3.40.50.1000">
    <property type="entry name" value="HAD superfamily/HAD-like"/>
    <property type="match status" value="1"/>
</dbReference>
<dbReference type="InterPro" id="IPR011951">
    <property type="entry name" value="HAD-SF_hydro_IA_YjjG/PynA"/>
</dbReference>
<dbReference type="SFLD" id="SFLDG01135">
    <property type="entry name" value="C1.5.6:_HAD__Beta-PGM__Phospha"/>
    <property type="match status" value="1"/>
</dbReference>
<name>A0AAI9NXR1_9FIRM</name>
<dbReference type="Gene3D" id="1.10.150.240">
    <property type="entry name" value="Putative phosphatase, domain 2"/>
    <property type="match status" value="1"/>
</dbReference>
<dbReference type="InterPro" id="IPR023214">
    <property type="entry name" value="HAD_sf"/>
</dbReference>
<dbReference type="InterPro" id="IPR023198">
    <property type="entry name" value="PGP-like_dom2"/>
</dbReference>
<dbReference type="Pfam" id="PF13419">
    <property type="entry name" value="HAD_2"/>
    <property type="match status" value="1"/>
</dbReference>
<dbReference type="InterPro" id="IPR036412">
    <property type="entry name" value="HAD-like_sf"/>
</dbReference>
<sequence>MVQNILFDLDETLLDFKRSESRALSNMLRHIGVEPTEKVISRYSEINKSRWKLLEQGLLTRQQVKESRYEILFAELGVEYSAAEATAYYEDQLSQKGFVFPDTIKLLETLHGRYRMYIVSNGGSNVQSGRLADSGIGKYFEDIFISEDAGAEKPSREFFDYCFGRRPEIKADETVIIGDSLTSDIQGGINAGIRTIWFNPDGQQAADIHPDYEVKTLMEIPTLLEEL</sequence>
<dbReference type="NCBIfam" id="TIGR01549">
    <property type="entry name" value="HAD-SF-IA-v1"/>
    <property type="match status" value="1"/>
</dbReference>
<dbReference type="GO" id="GO:0008253">
    <property type="term" value="F:5'-nucleotidase activity"/>
    <property type="evidence" value="ECO:0007669"/>
    <property type="project" value="InterPro"/>
</dbReference>
<dbReference type="CDD" id="cd04305">
    <property type="entry name" value="HAD_Neu5Ac-Pase_like"/>
    <property type="match status" value="1"/>
</dbReference>
<dbReference type="PANTHER" id="PTHR47478:SF1">
    <property type="entry name" value="PYRIMIDINE 5'-NUCLEOTIDASE YJJG"/>
    <property type="match status" value="1"/>
</dbReference>
<organism evidence="1 2">
    <name type="scientific">Coprococcus eutactus</name>
    <dbReference type="NCBI Taxonomy" id="33043"/>
    <lineage>
        <taxon>Bacteria</taxon>
        <taxon>Bacillati</taxon>
        <taxon>Bacillota</taxon>
        <taxon>Clostridia</taxon>
        <taxon>Lachnospirales</taxon>
        <taxon>Lachnospiraceae</taxon>
        <taxon>Coprococcus</taxon>
    </lineage>
</organism>
<reference evidence="1" key="1">
    <citation type="submission" date="2020-06" db="EMBL/GenBank/DDBJ databases">
        <title>Characterization of fructooligosaccharide metabolism and fructooligosaccharide-degrading enzymes in human commensal butyrate producers.</title>
        <authorList>
            <person name="Tanno H."/>
            <person name="Fujii T."/>
            <person name="Hirano K."/>
            <person name="Maeno S."/>
            <person name="Tonozuka T."/>
            <person name="Sakamoto M."/>
            <person name="Ohkuma M."/>
            <person name="Tochio T."/>
            <person name="Endo A."/>
        </authorList>
    </citation>
    <scope>NUCLEOTIDE SEQUENCE</scope>
    <source>
        <strain evidence="1">JCM 31265</strain>
    </source>
</reference>
<dbReference type="SFLD" id="SFLDG01129">
    <property type="entry name" value="C1.5:_HAD__Beta-PGM__Phosphata"/>
    <property type="match status" value="1"/>
</dbReference>
<dbReference type="SUPFAM" id="SSF56784">
    <property type="entry name" value="HAD-like"/>
    <property type="match status" value="1"/>
</dbReference>
<dbReference type="InterPro" id="IPR006439">
    <property type="entry name" value="HAD-SF_hydro_IA"/>
</dbReference>
<accession>A0AAI9NXR1</accession>
<evidence type="ECO:0000313" key="2">
    <source>
        <dbReference type="Proteomes" id="UP000660047"/>
    </source>
</evidence>
<comment type="caution">
    <text evidence="1">The sequence shown here is derived from an EMBL/GenBank/DDBJ whole genome shotgun (WGS) entry which is preliminary data.</text>
</comment>
<dbReference type="RefSeq" id="WP_015533831.1">
    <property type="nucleotide sequence ID" value="NZ_BLYL01000004.1"/>
</dbReference>
<gene>
    <name evidence="1" type="ORF">COEU31_09190</name>
</gene>
<dbReference type="EMBL" id="BLYL01000004">
    <property type="protein sequence ID" value="GFO93873.1"/>
    <property type="molecule type" value="Genomic_DNA"/>
</dbReference>
<evidence type="ECO:0000313" key="1">
    <source>
        <dbReference type="EMBL" id="GFO93873.1"/>
    </source>
</evidence>